<protein>
    <recommendedName>
        <fullName evidence="4">Nucleoside transporter/FeoB GTPase Gate domain-containing protein</fullName>
    </recommendedName>
</protein>
<evidence type="ECO:0000256" key="1">
    <source>
        <dbReference type="SAM" id="Phobius"/>
    </source>
</evidence>
<feature type="transmembrane region" description="Helical" evidence="1">
    <location>
        <begin position="28"/>
        <end position="55"/>
    </location>
</feature>
<evidence type="ECO:0000313" key="2">
    <source>
        <dbReference type="EMBL" id="KEQ16090.1"/>
    </source>
</evidence>
<reference evidence="2 3" key="1">
    <citation type="submission" date="2014-06" db="EMBL/GenBank/DDBJ databases">
        <title>Whole Genome Sequences of Three Symbiotic Endozoicomonas Bacteria.</title>
        <authorList>
            <person name="Neave M.J."/>
            <person name="Apprill A."/>
            <person name="Voolstra C.R."/>
        </authorList>
    </citation>
    <scope>NUCLEOTIDE SEQUENCE [LARGE SCALE GENOMIC DNA]</scope>
    <source>
        <strain evidence="2 3">LMG 24815</strain>
    </source>
</reference>
<keyword evidence="1" id="KW-0812">Transmembrane</keyword>
<gene>
    <name evidence="2" type="ORF">GZ77_06405</name>
</gene>
<sequence>MAEASKKMITDIFVEGARKGWNAGAMSIIPNIMMAFILIKALNVTGALSVLGILFEPMMTLVGLPGEGAAVLMGALMSMGGGVGILVGLFSEGLLAGEHISILAPAIYLMGSPAQYVGRILGVVGTKGSLYPVMIAIGIINAFIAMFLMNLFV</sequence>
<dbReference type="EMBL" id="JOKG01000001">
    <property type="protein sequence ID" value="KEQ16090.1"/>
    <property type="molecule type" value="Genomic_DNA"/>
</dbReference>
<dbReference type="NCBIfam" id="NF007811">
    <property type="entry name" value="PRK10519.1"/>
    <property type="match status" value="1"/>
</dbReference>
<dbReference type="GO" id="GO:0005886">
    <property type="term" value="C:plasma membrane"/>
    <property type="evidence" value="ECO:0007669"/>
    <property type="project" value="TreeGrafter"/>
</dbReference>
<dbReference type="eggNOG" id="COG0700">
    <property type="taxonomic scope" value="Bacteria"/>
</dbReference>
<dbReference type="Proteomes" id="UP000028006">
    <property type="component" value="Unassembled WGS sequence"/>
</dbReference>
<dbReference type="RefSeq" id="WP_034873342.1">
    <property type="nucleotide sequence ID" value="NZ_JOKG01000001.1"/>
</dbReference>
<dbReference type="AlphaFoldDB" id="A0A081NCB7"/>
<feature type="transmembrane region" description="Helical" evidence="1">
    <location>
        <begin position="102"/>
        <end position="124"/>
    </location>
</feature>
<feature type="transmembrane region" description="Helical" evidence="1">
    <location>
        <begin position="70"/>
        <end position="90"/>
    </location>
</feature>
<accession>A0A081NCB7</accession>
<feature type="transmembrane region" description="Helical" evidence="1">
    <location>
        <begin position="130"/>
        <end position="152"/>
    </location>
</feature>
<dbReference type="InterPro" id="IPR052549">
    <property type="entry name" value="SpmB"/>
</dbReference>
<evidence type="ECO:0008006" key="4">
    <source>
        <dbReference type="Google" id="ProtNLM"/>
    </source>
</evidence>
<dbReference type="PANTHER" id="PTHR35793:SF2">
    <property type="entry name" value="INNER MEMBRANE PROTEIN YJIG"/>
    <property type="match status" value="1"/>
</dbReference>
<dbReference type="PANTHER" id="PTHR35793">
    <property type="entry name" value="INNER MEMBRANE PROTEIN YJIG"/>
    <property type="match status" value="1"/>
</dbReference>
<organism evidence="2 3">
    <name type="scientific">Endozoicomonas montiporae</name>
    <dbReference type="NCBI Taxonomy" id="1027273"/>
    <lineage>
        <taxon>Bacteria</taxon>
        <taxon>Pseudomonadati</taxon>
        <taxon>Pseudomonadota</taxon>
        <taxon>Gammaproteobacteria</taxon>
        <taxon>Oceanospirillales</taxon>
        <taxon>Endozoicomonadaceae</taxon>
        <taxon>Endozoicomonas</taxon>
    </lineage>
</organism>
<keyword evidence="1" id="KW-0472">Membrane</keyword>
<keyword evidence="1" id="KW-1133">Transmembrane helix</keyword>
<evidence type="ECO:0000313" key="3">
    <source>
        <dbReference type="Proteomes" id="UP000028006"/>
    </source>
</evidence>
<name>A0A081NCB7_9GAMM</name>
<comment type="caution">
    <text evidence="2">The sequence shown here is derived from an EMBL/GenBank/DDBJ whole genome shotgun (WGS) entry which is preliminary data.</text>
</comment>
<proteinExistence type="predicted"/>
<keyword evidence="3" id="KW-1185">Reference proteome</keyword>